<dbReference type="SUPFAM" id="SSF109775">
    <property type="entry name" value="Mannose-6-phosphate receptor binding protein 1 (Tip47), C-terminal domain"/>
    <property type="match status" value="1"/>
</dbReference>
<keyword evidence="3" id="KW-0551">Lipid droplet</keyword>
<reference evidence="5 6" key="1">
    <citation type="submission" date="2019-11" db="EMBL/GenBank/DDBJ databases">
        <authorList>
            <person name="Yang C."/>
            <person name="Li F."/>
        </authorList>
    </citation>
    <scope>NUCLEOTIDE SEQUENCE [LARGE SCALE GENOMIC DNA]</scope>
    <source>
        <strain evidence="5">KB4526</strain>
        <tissue evidence="5">Muscle</tissue>
    </source>
</reference>
<sequence>DLVSSKMTKTKDAVSTGMANVVDTATGVVQGGLGMTRSALTGAKETVASGVTGAVSMAKGTVQTGLDTTKTVLTGTKDTVCTGVTGAMNVAKGAVQTGMDTSKAVLTGTKDTLSTGLTGALGMAKGTVQTGLDTTKNIVTGTKDTVSSGLSGAVSMAKGTVQTGLDTTKNIVTGTRDTVSTGLSRAETLARGAVQTGLGTIQNWLPGTQAPVWGGPTNCSVPHKGGEAPSPGVSSTLDTLSTGLDLAQEATAEATGATLGCEEAAHVAPVHSYEGPMSFATLRDELKELGDIFHPMDAEEQARLAASEPEPRVLTADQGSYFVRLGDLAPSFRQRAFEHALSHLQHGQFQARAALAQLDDAFRLIQKAEQAPEGQSPPAQSASSRGEEGAPQEVCSQRLRPPLLPLCPCLPCSPLPQASDPGALATARSLLQQLHVAYSALAAGLQGLPDELQQRVGRARHSLCELYGLVSSARSAHELPAGPLARSREAVGQAWQGLEQALGGVQHSPPLCWLGGPFPL</sequence>
<feature type="region of interest" description="Disordered" evidence="4">
    <location>
        <begin position="369"/>
        <end position="395"/>
    </location>
</feature>
<dbReference type="Gene3D" id="1.20.120.340">
    <property type="entry name" value="Flagellar protein FliS"/>
    <property type="match status" value="1"/>
</dbReference>
<evidence type="ECO:0000256" key="2">
    <source>
        <dbReference type="ARBA" id="ARBA00006311"/>
    </source>
</evidence>
<evidence type="ECO:0000256" key="4">
    <source>
        <dbReference type="SAM" id="MobiDB-lite"/>
    </source>
</evidence>
<name>A0A6G1BHX5_CROCR</name>
<evidence type="ECO:0000313" key="6">
    <source>
        <dbReference type="Proteomes" id="UP000475037"/>
    </source>
</evidence>
<keyword evidence="6" id="KW-1185">Reference proteome</keyword>
<gene>
    <name evidence="5" type="primary">Plin4</name>
    <name evidence="5" type="ORF">FOF47_R17230</name>
</gene>
<dbReference type="InterPro" id="IPR004279">
    <property type="entry name" value="Perilipin"/>
</dbReference>
<evidence type="ECO:0000256" key="3">
    <source>
        <dbReference type="ARBA" id="ARBA00022677"/>
    </source>
</evidence>
<comment type="similarity">
    <text evidence="2">Belongs to the perilipin family.</text>
</comment>
<protein>
    <submittedName>
        <fullName evidence="5">PLIN4 protein</fullName>
    </submittedName>
</protein>
<evidence type="ECO:0000256" key="1">
    <source>
        <dbReference type="ARBA" id="ARBA00004502"/>
    </source>
</evidence>
<accession>A0A6G1BHX5</accession>
<dbReference type="EMBL" id="VOAJ01000485">
    <property type="protein sequence ID" value="KAF0887334.1"/>
    <property type="molecule type" value="Genomic_DNA"/>
</dbReference>
<dbReference type="AlphaFoldDB" id="A0A6G1BHX5"/>
<comment type="subcellular location">
    <subcellularLocation>
        <location evidence="1">Lipid droplet</location>
    </subcellularLocation>
</comment>
<feature type="non-terminal residue" evidence="5">
    <location>
        <position position="520"/>
    </location>
</feature>
<proteinExistence type="inferred from homology"/>
<evidence type="ECO:0000313" key="5">
    <source>
        <dbReference type="EMBL" id="KAF0887334.1"/>
    </source>
</evidence>
<feature type="non-terminal residue" evidence="5">
    <location>
        <position position="1"/>
    </location>
</feature>
<comment type="caution">
    <text evidence="5">The sequence shown here is derived from an EMBL/GenBank/DDBJ whole genome shotgun (WGS) entry which is preliminary data.</text>
</comment>
<dbReference type="GO" id="GO:0005886">
    <property type="term" value="C:plasma membrane"/>
    <property type="evidence" value="ECO:0007669"/>
    <property type="project" value="TreeGrafter"/>
</dbReference>
<dbReference type="Proteomes" id="UP000475037">
    <property type="component" value="Unassembled WGS sequence"/>
</dbReference>
<organism evidence="5 6">
    <name type="scientific">Crocuta crocuta</name>
    <name type="common">Spotted hyena</name>
    <dbReference type="NCBI Taxonomy" id="9678"/>
    <lineage>
        <taxon>Eukaryota</taxon>
        <taxon>Metazoa</taxon>
        <taxon>Chordata</taxon>
        <taxon>Craniata</taxon>
        <taxon>Vertebrata</taxon>
        <taxon>Euteleostomi</taxon>
        <taxon>Mammalia</taxon>
        <taxon>Eutheria</taxon>
        <taxon>Laurasiatheria</taxon>
        <taxon>Carnivora</taxon>
        <taxon>Feliformia</taxon>
        <taxon>Hyaenidae</taxon>
        <taxon>Crocuta</taxon>
    </lineage>
</organism>
<dbReference type="GO" id="GO:0005811">
    <property type="term" value="C:lipid droplet"/>
    <property type="evidence" value="ECO:0007669"/>
    <property type="project" value="UniProtKB-SubCell"/>
</dbReference>
<dbReference type="Pfam" id="PF03036">
    <property type="entry name" value="Perilipin"/>
    <property type="match status" value="1"/>
</dbReference>
<dbReference type="PANTHER" id="PTHR47538">
    <property type="entry name" value="PERILIPIN 4"/>
    <property type="match status" value="1"/>
</dbReference>
<dbReference type="PANTHER" id="PTHR47538:SF1">
    <property type="entry name" value="PERILIPIN-4"/>
    <property type="match status" value="1"/>
</dbReference>